<dbReference type="CDD" id="cd04301">
    <property type="entry name" value="NAT_SF"/>
    <property type="match status" value="1"/>
</dbReference>
<dbReference type="Gene3D" id="3.40.630.30">
    <property type="match status" value="1"/>
</dbReference>
<accession>A0ABV1HHG2</accession>
<dbReference type="RefSeq" id="WP_349228067.1">
    <property type="nucleotide sequence ID" value="NZ_JBBMFJ010000001.1"/>
</dbReference>
<comment type="caution">
    <text evidence="4">The sequence shown here is derived from an EMBL/GenBank/DDBJ whole genome shotgun (WGS) entry which is preliminary data.</text>
</comment>
<keyword evidence="2" id="KW-0012">Acyltransferase</keyword>
<keyword evidence="5" id="KW-1185">Reference proteome</keyword>
<organism evidence="4 5">
    <name type="scientific">Ventrimonas faecis</name>
    <dbReference type="NCBI Taxonomy" id="3133170"/>
    <lineage>
        <taxon>Bacteria</taxon>
        <taxon>Bacillati</taxon>
        <taxon>Bacillota</taxon>
        <taxon>Clostridia</taxon>
        <taxon>Lachnospirales</taxon>
        <taxon>Lachnospiraceae</taxon>
        <taxon>Ventrimonas</taxon>
    </lineage>
</organism>
<keyword evidence="1" id="KW-0808">Transferase</keyword>
<feature type="domain" description="N-acetyltransferase" evidence="3">
    <location>
        <begin position="14"/>
        <end position="182"/>
    </location>
</feature>
<dbReference type="Pfam" id="PF13420">
    <property type="entry name" value="Acetyltransf_4"/>
    <property type="match status" value="1"/>
</dbReference>
<dbReference type="SUPFAM" id="SSF55729">
    <property type="entry name" value="Acyl-CoA N-acyltransferases (Nat)"/>
    <property type="match status" value="1"/>
</dbReference>
<dbReference type="InterPro" id="IPR016181">
    <property type="entry name" value="Acyl_CoA_acyltransferase"/>
</dbReference>
<dbReference type="PROSITE" id="PS51186">
    <property type="entry name" value="GNAT"/>
    <property type="match status" value="1"/>
</dbReference>
<proteinExistence type="predicted"/>
<evidence type="ECO:0000313" key="5">
    <source>
        <dbReference type="Proteomes" id="UP001437460"/>
    </source>
</evidence>
<dbReference type="Proteomes" id="UP001437460">
    <property type="component" value="Unassembled WGS sequence"/>
</dbReference>
<protein>
    <submittedName>
        <fullName evidence="4">N-acetyltransferase family protein</fullName>
    </submittedName>
</protein>
<dbReference type="EMBL" id="JBBMFJ010000001">
    <property type="protein sequence ID" value="MEQ2561584.1"/>
    <property type="molecule type" value="Genomic_DNA"/>
</dbReference>
<evidence type="ECO:0000256" key="1">
    <source>
        <dbReference type="ARBA" id="ARBA00022679"/>
    </source>
</evidence>
<reference evidence="4 5" key="1">
    <citation type="submission" date="2024-03" db="EMBL/GenBank/DDBJ databases">
        <title>Human intestinal bacterial collection.</title>
        <authorList>
            <person name="Pauvert C."/>
            <person name="Hitch T.C.A."/>
            <person name="Clavel T."/>
        </authorList>
    </citation>
    <scope>NUCLEOTIDE SEQUENCE [LARGE SCALE GENOMIC DNA]</scope>
    <source>
        <strain evidence="4 5">CLA-AP-H27</strain>
    </source>
</reference>
<gene>
    <name evidence="4" type="ORF">WMO41_00070</name>
</gene>
<name>A0ABV1HHG2_9FIRM</name>
<evidence type="ECO:0000313" key="4">
    <source>
        <dbReference type="EMBL" id="MEQ2561584.1"/>
    </source>
</evidence>
<evidence type="ECO:0000259" key="3">
    <source>
        <dbReference type="PROSITE" id="PS51186"/>
    </source>
</evidence>
<dbReference type="PANTHER" id="PTHR43072:SF23">
    <property type="entry name" value="UPF0039 PROTEIN C11D3.02C"/>
    <property type="match status" value="1"/>
</dbReference>
<evidence type="ECO:0000256" key="2">
    <source>
        <dbReference type="ARBA" id="ARBA00023315"/>
    </source>
</evidence>
<dbReference type="PANTHER" id="PTHR43072">
    <property type="entry name" value="N-ACETYLTRANSFERASE"/>
    <property type="match status" value="1"/>
</dbReference>
<dbReference type="InterPro" id="IPR000182">
    <property type="entry name" value="GNAT_dom"/>
</dbReference>
<sequence length="207" mass="23819">MTEKRGIFMKNNDIRIRVASEDDAEAILAIYAPYVIKTAITFEYEVPTLEEFRGRIHHTLQKYPYLVAEQNGKILGYAYVGPFHDRAAYDWAVETSIYVDETLRHSGVGGRLNRALEAVCGAMGILNMEACIGVPQVEDEHLTRNSEEYHAHIGYRLVGEFDKCGYKFGRWYNMVWMEKMIGEHKDEMQTPTWFPELSGVQELLDSL</sequence>